<feature type="signal peptide" evidence="2">
    <location>
        <begin position="1"/>
        <end position="29"/>
    </location>
</feature>
<keyword evidence="5" id="KW-1185">Reference proteome</keyword>
<feature type="compositionally biased region" description="Basic and acidic residues" evidence="1">
    <location>
        <begin position="30"/>
        <end position="48"/>
    </location>
</feature>
<evidence type="ECO:0000313" key="5">
    <source>
        <dbReference type="Proteomes" id="UP001551482"/>
    </source>
</evidence>
<dbReference type="InterPro" id="IPR050789">
    <property type="entry name" value="Diverse_Enzym_Activities"/>
</dbReference>
<dbReference type="RefSeq" id="WP_358353628.1">
    <property type="nucleotide sequence ID" value="NZ_JBEZFP010000031.1"/>
</dbReference>
<gene>
    <name evidence="4" type="ORF">AB0C36_14560</name>
</gene>
<protein>
    <submittedName>
        <fullName evidence="4">Serine hydrolase domain-containing protein</fullName>
        <ecNumber evidence="4">3.1.1.103</ecNumber>
    </submittedName>
</protein>
<reference evidence="4 5" key="1">
    <citation type="submission" date="2024-06" db="EMBL/GenBank/DDBJ databases">
        <title>The Natural Products Discovery Center: Release of the First 8490 Sequenced Strains for Exploring Actinobacteria Biosynthetic Diversity.</title>
        <authorList>
            <person name="Kalkreuter E."/>
            <person name="Kautsar S.A."/>
            <person name="Yang D."/>
            <person name="Bader C.D."/>
            <person name="Teijaro C.N."/>
            <person name="Fluegel L."/>
            <person name="Davis C.M."/>
            <person name="Simpson J.R."/>
            <person name="Lauterbach L."/>
            <person name="Steele A.D."/>
            <person name="Gui C."/>
            <person name="Meng S."/>
            <person name="Li G."/>
            <person name="Viehrig K."/>
            <person name="Ye F."/>
            <person name="Su P."/>
            <person name="Kiefer A.F."/>
            <person name="Nichols A."/>
            <person name="Cepeda A.J."/>
            <person name="Yan W."/>
            <person name="Fan B."/>
            <person name="Jiang Y."/>
            <person name="Adhikari A."/>
            <person name="Zheng C.-J."/>
            <person name="Schuster L."/>
            <person name="Cowan T.M."/>
            <person name="Smanski M.J."/>
            <person name="Chevrette M.G."/>
            <person name="De Carvalho L.P.S."/>
            <person name="Shen B."/>
        </authorList>
    </citation>
    <scope>NUCLEOTIDE SEQUENCE [LARGE SCALE GENOMIC DNA]</scope>
    <source>
        <strain evidence="4 5">NPDC048946</strain>
    </source>
</reference>
<dbReference type="PANTHER" id="PTHR43283">
    <property type="entry name" value="BETA-LACTAMASE-RELATED"/>
    <property type="match status" value="1"/>
</dbReference>
<comment type="caution">
    <text evidence="4">The sequence shown here is derived from an EMBL/GenBank/DDBJ whole genome shotgun (WGS) entry which is preliminary data.</text>
</comment>
<dbReference type="Proteomes" id="UP001551482">
    <property type="component" value="Unassembled WGS sequence"/>
</dbReference>
<dbReference type="InterPro" id="IPR012338">
    <property type="entry name" value="Beta-lactam/transpept-like"/>
</dbReference>
<evidence type="ECO:0000259" key="3">
    <source>
        <dbReference type="Pfam" id="PF00144"/>
    </source>
</evidence>
<evidence type="ECO:0000256" key="1">
    <source>
        <dbReference type="SAM" id="MobiDB-lite"/>
    </source>
</evidence>
<keyword evidence="4" id="KW-0378">Hydrolase</keyword>
<evidence type="ECO:0000313" key="4">
    <source>
        <dbReference type="EMBL" id="MEU8134723.1"/>
    </source>
</evidence>
<keyword evidence="2" id="KW-0732">Signal</keyword>
<dbReference type="EC" id="3.1.1.103" evidence="4"/>
<proteinExistence type="predicted"/>
<dbReference type="Pfam" id="PF00144">
    <property type="entry name" value="Beta-lactamase"/>
    <property type="match status" value="1"/>
</dbReference>
<dbReference type="EMBL" id="JBEZFP010000031">
    <property type="protein sequence ID" value="MEU8134723.1"/>
    <property type="molecule type" value="Genomic_DNA"/>
</dbReference>
<evidence type="ECO:0000256" key="2">
    <source>
        <dbReference type="SAM" id="SignalP"/>
    </source>
</evidence>
<dbReference type="SUPFAM" id="SSF56601">
    <property type="entry name" value="beta-lactamase/transpeptidase-like"/>
    <property type="match status" value="1"/>
</dbReference>
<feature type="region of interest" description="Disordered" evidence="1">
    <location>
        <begin position="25"/>
        <end position="48"/>
    </location>
</feature>
<feature type="domain" description="Beta-lactamase-related" evidence="3">
    <location>
        <begin position="66"/>
        <end position="370"/>
    </location>
</feature>
<dbReference type="Gene3D" id="3.40.710.10">
    <property type="entry name" value="DD-peptidase/beta-lactamase superfamily"/>
    <property type="match status" value="1"/>
</dbReference>
<sequence>MGIAKRITAKGAAVALVTGLALSPGSAQAGHEHGPGHAPEHGPAKGRDAELRRELAELTALPDGPPGVIAVLREDGRTKVYQAGVSEVGTMRPPMPDDFMRLASASKAYSGAVALSLVRCGLLDLDDTLARRLPQLPPAWGAVTLRQLLNHTSGLPDFSAAQAFRDIIIADPHHVFDSQRLLDFVADKPLNFPAGSRYEYSNSDNIAVALMAEAATGQRYEDLLASQVLRPLGLERTSLPSGFEMDEPYIHGYVVDPPDAPEDVSELFGMSGVWASGAITSTPRETGAFMRAWASGRLSGPEAYAQQTTFVEGGASEPAGPGRNDAGLGMFRYTTRCGVMYGHTGNTAGYTQLAASTPDGRRSLTFSVSVQVNKTANPVLLERLRSVQEDFVCALLRD</sequence>
<name>A0ABV3DG69_9ACTN</name>
<dbReference type="GO" id="GO:0016787">
    <property type="term" value="F:hydrolase activity"/>
    <property type="evidence" value="ECO:0007669"/>
    <property type="project" value="UniProtKB-KW"/>
</dbReference>
<dbReference type="PANTHER" id="PTHR43283:SF18">
    <property type="match status" value="1"/>
</dbReference>
<dbReference type="InterPro" id="IPR001466">
    <property type="entry name" value="Beta-lactam-related"/>
</dbReference>
<feature type="chain" id="PRO_5046868946" evidence="2">
    <location>
        <begin position="30"/>
        <end position="398"/>
    </location>
</feature>
<accession>A0ABV3DG69</accession>
<organism evidence="4 5">
    <name type="scientific">Streptodolium elevatio</name>
    <dbReference type="NCBI Taxonomy" id="3157996"/>
    <lineage>
        <taxon>Bacteria</taxon>
        <taxon>Bacillati</taxon>
        <taxon>Actinomycetota</taxon>
        <taxon>Actinomycetes</taxon>
        <taxon>Kitasatosporales</taxon>
        <taxon>Streptomycetaceae</taxon>
        <taxon>Streptodolium</taxon>
    </lineage>
</organism>